<name>A0A6J6BLK0_9ZZZZ</name>
<dbReference type="EMBL" id="CAEZSN010000032">
    <property type="protein sequence ID" value="CAB4539078.1"/>
    <property type="molecule type" value="Genomic_DNA"/>
</dbReference>
<organism evidence="1">
    <name type="scientific">freshwater metagenome</name>
    <dbReference type="NCBI Taxonomy" id="449393"/>
    <lineage>
        <taxon>unclassified sequences</taxon>
        <taxon>metagenomes</taxon>
        <taxon>ecological metagenomes</taxon>
    </lineage>
</organism>
<proteinExistence type="predicted"/>
<reference evidence="1" key="1">
    <citation type="submission" date="2020-05" db="EMBL/GenBank/DDBJ databases">
        <authorList>
            <person name="Chiriac C."/>
            <person name="Salcher M."/>
            <person name="Ghai R."/>
            <person name="Kavagutti S V."/>
        </authorList>
    </citation>
    <scope>NUCLEOTIDE SEQUENCE</scope>
</reference>
<gene>
    <name evidence="1" type="ORF">UFOPK1433_00399</name>
</gene>
<protein>
    <submittedName>
        <fullName evidence="1">Unannotated protein</fullName>
    </submittedName>
</protein>
<accession>A0A6J6BLK0</accession>
<sequence length="175" mass="17889">MLRILACMAPVTAASMSASSNTRNGAFPPSSIEVRSTFSAACCNNLTPTGVEPVKVILRRRGSAMIGPDVAEDVLVVITLITPAGRPASSKALTKNRVVSGVSSAGLTTMVQPAAIAGAILRVAIASGKFQGVIANAGPTGRLVISIFPVPSGFEPKRPPIRAASSPNQRTNSLP</sequence>
<dbReference type="AlphaFoldDB" id="A0A6J6BLK0"/>
<evidence type="ECO:0000313" key="1">
    <source>
        <dbReference type="EMBL" id="CAB4539078.1"/>
    </source>
</evidence>